<sequence>MAKYIEANLTSSEEIVLEASVSWWSQWFPLFLGGLMVLTGALSRNVGLIFIGFIPIATAYLRVTSTELALTTKRVMAKTGVISRDTVELRLEKVEGLYVQQSVFGRIFNYGTIVVSGTGGLKTPIPFISDPIYFRNIFNEFLDDPESFYEYEEDDE</sequence>
<name>A0A378PZ29_MORBO</name>
<feature type="transmembrane region" description="Helical" evidence="1">
    <location>
        <begin position="27"/>
        <end position="54"/>
    </location>
</feature>
<proteinExistence type="predicted"/>
<dbReference type="Pfam" id="PF03703">
    <property type="entry name" value="bPH_2"/>
    <property type="match status" value="1"/>
</dbReference>
<dbReference type="PANTHER" id="PTHR37938">
    <property type="entry name" value="BLL0215 PROTEIN"/>
    <property type="match status" value="1"/>
</dbReference>
<evidence type="ECO:0000256" key="1">
    <source>
        <dbReference type="SAM" id="Phobius"/>
    </source>
</evidence>
<evidence type="ECO:0000313" key="3">
    <source>
        <dbReference type="EMBL" id="STY93444.1"/>
    </source>
</evidence>
<dbReference type="RefSeq" id="WP_115369774.1">
    <property type="nucleotide sequence ID" value="NZ_CP087784.1"/>
</dbReference>
<dbReference type="PANTHER" id="PTHR37938:SF1">
    <property type="entry name" value="BLL0215 PROTEIN"/>
    <property type="match status" value="1"/>
</dbReference>
<keyword evidence="1" id="KW-0472">Membrane</keyword>
<evidence type="ECO:0000259" key="2">
    <source>
        <dbReference type="Pfam" id="PF03703"/>
    </source>
</evidence>
<gene>
    <name evidence="3" type="ORF">NCTC9426_02174</name>
</gene>
<dbReference type="Proteomes" id="UP000254133">
    <property type="component" value="Unassembled WGS sequence"/>
</dbReference>
<evidence type="ECO:0000313" key="4">
    <source>
        <dbReference type="Proteomes" id="UP000254133"/>
    </source>
</evidence>
<accession>A0A378PZ29</accession>
<organism evidence="3 4">
    <name type="scientific">Moraxella bovis</name>
    <dbReference type="NCBI Taxonomy" id="476"/>
    <lineage>
        <taxon>Bacteria</taxon>
        <taxon>Pseudomonadati</taxon>
        <taxon>Pseudomonadota</taxon>
        <taxon>Gammaproteobacteria</taxon>
        <taxon>Moraxellales</taxon>
        <taxon>Moraxellaceae</taxon>
        <taxon>Moraxella</taxon>
    </lineage>
</organism>
<keyword evidence="1" id="KW-1133">Transmembrane helix</keyword>
<dbReference type="InterPro" id="IPR005182">
    <property type="entry name" value="YdbS-like_PH"/>
</dbReference>
<reference evidence="3 4" key="1">
    <citation type="submission" date="2018-06" db="EMBL/GenBank/DDBJ databases">
        <authorList>
            <consortium name="Pathogen Informatics"/>
            <person name="Doyle S."/>
        </authorList>
    </citation>
    <scope>NUCLEOTIDE SEQUENCE [LARGE SCALE GENOMIC DNA]</scope>
    <source>
        <strain evidence="3 4">NCTC9426</strain>
    </source>
</reference>
<protein>
    <submittedName>
        <fullName evidence="3">Bacterial membrane flanked domain</fullName>
    </submittedName>
</protein>
<dbReference type="EMBL" id="UGPZ01000003">
    <property type="protein sequence ID" value="STY93444.1"/>
    <property type="molecule type" value="Genomic_DNA"/>
</dbReference>
<feature type="domain" description="YdbS-like PH" evidence="2">
    <location>
        <begin position="65"/>
        <end position="127"/>
    </location>
</feature>
<dbReference type="AlphaFoldDB" id="A0A378PZ29"/>
<keyword evidence="1" id="KW-0812">Transmembrane</keyword>